<comment type="caution">
    <text evidence="10">The sequence shown here is derived from an EMBL/GenBank/DDBJ whole genome shotgun (WGS) entry which is preliminary data.</text>
</comment>
<keyword evidence="4 7" id="KW-1133">Transmembrane helix</keyword>
<comment type="similarity">
    <text evidence="6">Belongs to the ABC-4 integral membrane protein family.</text>
</comment>
<evidence type="ECO:0000313" key="11">
    <source>
        <dbReference type="Proteomes" id="UP000886883"/>
    </source>
</evidence>
<feature type="transmembrane region" description="Helical" evidence="7">
    <location>
        <begin position="21"/>
        <end position="45"/>
    </location>
</feature>
<feature type="transmembrane region" description="Helical" evidence="7">
    <location>
        <begin position="337"/>
        <end position="363"/>
    </location>
</feature>
<dbReference type="InterPro" id="IPR050250">
    <property type="entry name" value="Macrolide_Exporter_MacB"/>
</dbReference>
<dbReference type="GO" id="GO:0005886">
    <property type="term" value="C:plasma membrane"/>
    <property type="evidence" value="ECO:0007669"/>
    <property type="project" value="UniProtKB-SubCell"/>
</dbReference>
<evidence type="ECO:0000256" key="4">
    <source>
        <dbReference type="ARBA" id="ARBA00022989"/>
    </source>
</evidence>
<evidence type="ECO:0000256" key="5">
    <source>
        <dbReference type="ARBA" id="ARBA00023136"/>
    </source>
</evidence>
<organism evidence="10 11">
    <name type="scientific">Candidatus Eisenbergiella merdigallinarum</name>
    <dbReference type="NCBI Taxonomy" id="2838552"/>
    <lineage>
        <taxon>Bacteria</taxon>
        <taxon>Bacillati</taxon>
        <taxon>Bacillota</taxon>
        <taxon>Clostridia</taxon>
        <taxon>Lachnospirales</taxon>
        <taxon>Lachnospiraceae</taxon>
        <taxon>Eisenbergiella</taxon>
    </lineage>
</organism>
<dbReference type="Pfam" id="PF02687">
    <property type="entry name" value="FtsX"/>
    <property type="match status" value="1"/>
</dbReference>
<evidence type="ECO:0000313" key="10">
    <source>
        <dbReference type="EMBL" id="HJB91173.1"/>
    </source>
</evidence>
<sequence length="467" mass="51123">MRILDLLRMSSSSLWKRKFRTVLTVLGVVIGTASIVVMISLGLGLNRATMEQIEQSGGLTTIQVSEGRGGTISYSNGGMAIMSSGSSSSDDQVNRLDDAAVEMLKGLEYVESVVPILRVSAIGKYGPYECYLNIYGMPAEGLEQLNVKVGEGQLPMDSSELQFFYGNQVAADFYNPKTYDYPYYSTGEYAVDFMEDTVFIIFDQQAYYSSQYQSQNPGQDSGTSVQPPKKYIIPTAGVEKPNDENSWSSYGYRVLCNLDALKTTLKRVFRNKAIPGQPTTSSGKPYKDLYYNEVDVYVDDIDHVKEVQELIKSMGYEAYSNVEWVESTQQQYANIQAMLGGIGAVSLLVAAIGITNTMMMSIYERTKEIGVMKVLGCDMRNIQAMFLIEAAYIGFIGGVVGLGLSFGISAIINKAVAASGNMTNLSYIPVWLAGASVIFAVIIGMVAGFFPSRRAMKLSPLAAIRNE</sequence>
<keyword evidence="3 7" id="KW-0812">Transmembrane</keyword>
<keyword evidence="5 7" id="KW-0472">Membrane</keyword>
<evidence type="ECO:0000259" key="8">
    <source>
        <dbReference type="Pfam" id="PF02687"/>
    </source>
</evidence>
<evidence type="ECO:0000256" key="6">
    <source>
        <dbReference type="ARBA" id="ARBA00038076"/>
    </source>
</evidence>
<accession>A0A9D2MS43</accession>
<feature type="domain" description="ABC3 transporter permease C-terminal" evidence="8">
    <location>
        <begin position="342"/>
        <end position="460"/>
    </location>
</feature>
<dbReference type="PANTHER" id="PTHR30572:SF4">
    <property type="entry name" value="ABC TRANSPORTER PERMEASE YTRF"/>
    <property type="match status" value="1"/>
</dbReference>
<feature type="transmembrane region" description="Helical" evidence="7">
    <location>
        <begin position="428"/>
        <end position="450"/>
    </location>
</feature>
<reference evidence="10" key="2">
    <citation type="submission" date="2021-04" db="EMBL/GenBank/DDBJ databases">
        <authorList>
            <person name="Gilroy R."/>
        </authorList>
    </citation>
    <scope>NUCLEOTIDE SEQUENCE</scope>
    <source>
        <strain evidence="10">USAMLcec3-2134</strain>
    </source>
</reference>
<dbReference type="Pfam" id="PF12704">
    <property type="entry name" value="MacB_PCD"/>
    <property type="match status" value="1"/>
</dbReference>
<evidence type="ECO:0000256" key="1">
    <source>
        <dbReference type="ARBA" id="ARBA00004651"/>
    </source>
</evidence>
<proteinExistence type="inferred from homology"/>
<feature type="transmembrane region" description="Helical" evidence="7">
    <location>
        <begin position="384"/>
        <end position="408"/>
    </location>
</feature>
<evidence type="ECO:0000259" key="9">
    <source>
        <dbReference type="Pfam" id="PF12704"/>
    </source>
</evidence>
<dbReference type="InterPro" id="IPR003838">
    <property type="entry name" value="ABC3_permease_C"/>
</dbReference>
<evidence type="ECO:0000256" key="7">
    <source>
        <dbReference type="SAM" id="Phobius"/>
    </source>
</evidence>
<feature type="domain" description="MacB-like periplasmic core" evidence="9">
    <location>
        <begin position="21"/>
        <end position="157"/>
    </location>
</feature>
<dbReference type="EMBL" id="DWXE01000023">
    <property type="protein sequence ID" value="HJB91173.1"/>
    <property type="molecule type" value="Genomic_DNA"/>
</dbReference>
<name>A0A9D2MS43_9FIRM</name>
<comment type="subcellular location">
    <subcellularLocation>
        <location evidence="1">Cell membrane</location>
        <topology evidence="1">Multi-pass membrane protein</topology>
    </subcellularLocation>
</comment>
<dbReference type="GO" id="GO:0022857">
    <property type="term" value="F:transmembrane transporter activity"/>
    <property type="evidence" value="ECO:0007669"/>
    <property type="project" value="TreeGrafter"/>
</dbReference>
<dbReference type="AlphaFoldDB" id="A0A9D2MS43"/>
<gene>
    <name evidence="10" type="ORF">H9763_06850</name>
</gene>
<dbReference type="PANTHER" id="PTHR30572">
    <property type="entry name" value="MEMBRANE COMPONENT OF TRANSPORTER-RELATED"/>
    <property type="match status" value="1"/>
</dbReference>
<keyword evidence="2" id="KW-1003">Cell membrane</keyword>
<protein>
    <submittedName>
        <fullName evidence="10">ABC transporter permease</fullName>
    </submittedName>
</protein>
<evidence type="ECO:0000256" key="2">
    <source>
        <dbReference type="ARBA" id="ARBA00022475"/>
    </source>
</evidence>
<evidence type="ECO:0000256" key="3">
    <source>
        <dbReference type="ARBA" id="ARBA00022692"/>
    </source>
</evidence>
<reference evidence="10" key="1">
    <citation type="journal article" date="2021" name="PeerJ">
        <title>Extensive microbial diversity within the chicken gut microbiome revealed by metagenomics and culture.</title>
        <authorList>
            <person name="Gilroy R."/>
            <person name="Ravi A."/>
            <person name="Getino M."/>
            <person name="Pursley I."/>
            <person name="Horton D.L."/>
            <person name="Alikhan N.F."/>
            <person name="Baker D."/>
            <person name="Gharbi K."/>
            <person name="Hall N."/>
            <person name="Watson M."/>
            <person name="Adriaenssens E.M."/>
            <person name="Foster-Nyarko E."/>
            <person name="Jarju S."/>
            <person name="Secka A."/>
            <person name="Antonio M."/>
            <person name="Oren A."/>
            <person name="Chaudhuri R.R."/>
            <person name="La Ragione R."/>
            <person name="Hildebrand F."/>
            <person name="Pallen M.J."/>
        </authorList>
    </citation>
    <scope>NUCLEOTIDE SEQUENCE</scope>
    <source>
        <strain evidence="10">USAMLcec3-2134</strain>
    </source>
</reference>
<dbReference type="Proteomes" id="UP000886883">
    <property type="component" value="Unassembled WGS sequence"/>
</dbReference>
<dbReference type="InterPro" id="IPR025857">
    <property type="entry name" value="MacB_PCD"/>
</dbReference>